<dbReference type="Gene3D" id="1.10.10.10">
    <property type="entry name" value="Winged helix-like DNA-binding domain superfamily/Winged helix DNA-binding domain"/>
    <property type="match status" value="1"/>
</dbReference>
<sequence>MAIPKRSYWLREVVTETGTSYHISFRDGQGKIQKLCVSYDFYMAFRRLELDKRKIEGWDYRHREFSEIMEETLNWRTVRQPKSIEEVILEEERAELLQRIISKLPEMQRRRFLLHYEYEMTYKEIGKIEHCSQQSVGRAVTAAREKIKAEMKRYLNA</sequence>
<evidence type="ECO:0000259" key="1">
    <source>
        <dbReference type="Pfam" id="PF08281"/>
    </source>
</evidence>
<accession>A0A8J6PJZ4</accession>
<dbReference type="InterPro" id="IPR014284">
    <property type="entry name" value="RNA_pol_sigma-70_dom"/>
</dbReference>
<evidence type="ECO:0000313" key="2">
    <source>
        <dbReference type="EMBL" id="MBC8611090.1"/>
    </source>
</evidence>
<evidence type="ECO:0000313" key="3">
    <source>
        <dbReference type="Proteomes" id="UP000632659"/>
    </source>
</evidence>
<dbReference type="GO" id="GO:0003677">
    <property type="term" value="F:DNA binding"/>
    <property type="evidence" value="ECO:0007669"/>
    <property type="project" value="InterPro"/>
</dbReference>
<dbReference type="GO" id="GO:0006352">
    <property type="term" value="P:DNA-templated transcription initiation"/>
    <property type="evidence" value="ECO:0007669"/>
    <property type="project" value="InterPro"/>
</dbReference>
<dbReference type="CDD" id="cd06171">
    <property type="entry name" value="Sigma70_r4"/>
    <property type="match status" value="1"/>
</dbReference>
<dbReference type="NCBIfam" id="TIGR02937">
    <property type="entry name" value="sigma70-ECF"/>
    <property type="match status" value="1"/>
</dbReference>
<gene>
    <name evidence="2" type="ORF">H8702_08160</name>
</gene>
<dbReference type="RefSeq" id="WP_154825684.1">
    <property type="nucleotide sequence ID" value="NZ_JACRTL010000004.1"/>
</dbReference>
<dbReference type="InterPro" id="IPR013249">
    <property type="entry name" value="RNA_pol_sigma70_r4_t2"/>
</dbReference>
<comment type="caution">
    <text evidence="2">The sequence shown here is derived from an EMBL/GenBank/DDBJ whole genome shotgun (WGS) entry which is preliminary data.</text>
</comment>
<dbReference type="EMBL" id="JACRTL010000004">
    <property type="protein sequence ID" value="MBC8611090.1"/>
    <property type="molecule type" value="Genomic_DNA"/>
</dbReference>
<dbReference type="InterPro" id="IPR013324">
    <property type="entry name" value="RNA_pol_sigma_r3/r4-like"/>
</dbReference>
<reference evidence="2" key="1">
    <citation type="submission" date="2020-08" db="EMBL/GenBank/DDBJ databases">
        <title>Genome public.</title>
        <authorList>
            <person name="Liu C."/>
            <person name="Sun Q."/>
        </authorList>
    </citation>
    <scope>NUCLEOTIDE SEQUENCE</scope>
    <source>
        <strain evidence="2">NSJ-15</strain>
    </source>
</reference>
<dbReference type="Pfam" id="PF08281">
    <property type="entry name" value="Sigma70_r4_2"/>
    <property type="match status" value="1"/>
</dbReference>
<dbReference type="GO" id="GO:0016987">
    <property type="term" value="F:sigma factor activity"/>
    <property type="evidence" value="ECO:0007669"/>
    <property type="project" value="InterPro"/>
</dbReference>
<dbReference type="SUPFAM" id="SSF88659">
    <property type="entry name" value="Sigma3 and sigma4 domains of RNA polymerase sigma factors"/>
    <property type="match status" value="1"/>
</dbReference>
<proteinExistence type="predicted"/>
<name>A0A8J6PJZ4_9FIRM</name>
<dbReference type="AlphaFoldDB" id="A0A8J6PJZ4"/>
<keyword evidence="3" id="KW-1185">Reference proteome</keyword>
<organism evidence="2 3">
    <name type="scientific">Massiliimalia timonensis</name>
    <dbReference type="NCBI Taxonomy" id="1987501"/>
    <lineage>
        <taxon>Bacteria</taxon>
        <taxon>Bacillati</taxon>
        <taxon>Bacillota</taxon>
        <taxon>Clostridia</taxon>
        <taxon>Eubacteriales</taxon>
        <taxon>Oscillospiraceae</taxon>
        <taxon>Massiliimalia</taxon>
    </lineage>
</organism>
<protein>
    <submittedName>
        <fullName evidence="2">Sigma-70 family RNA polymerase sigma factor</fullName>
    </submittedName>
</protein>
<feature type="domain" description="RNA polymerase sigma factor 70 region 4 type 2" evidence="1">
    <location>
        <begin position="95"/>
        <end position="147"/>
    </location>
</feature>
<dbReference type="Proteomes" id="UP000632659">
    <property type="component" value="Unassembled WGS sequence"/>
</dbReference>
<dbReference type="InterPro" id="IPR036388">
    <property type="entry name" value="WH-like_DNA-bd_sf"/>
</dbReference>